<organism evidence="2 3">
    <name type="scientific">Mycena metata</name>
    <dbReference type="NCBI Taxonomy" id="1033252"/>
    <lineage>
        <taxon>Eukaryota</taxon>
        <taxon>Fungi</taxon>
        <taxon>Dikarya</taxon>
        <taxon>Basidiomycota</taxon>
        <taxon>Agaricomycotina</taxon>
        <taxon>Agaricomycetes</taxon>
        <taxon>Agaricomycetidae</taxon>
        <taxon>Agaricales</taxon>
        <taxon>Marasmiineae</taxon>
        <taxon>Mycenaceae</taxon>
        <taxon>Mycena</taxon>
    </lineage>
</organism>
<name>A0AAD7N006_9AGAR</name>
<accession>A0AAD7N006</accession>
<protein>
    <recommendedName>
        <fullName evidence="4">F-box domain-containing protein</fullName>
    </recommendedName>
</protein>
<gene>
    <name evidence="2" type="ORF">B0H16DRAFT_1890957</name>
</gene>
<feature type="signal peptide" evidence="1">
    <location>
        <begin position="1"/>
        <end position="23"/>
    </location>
</feature>
<keyword evidence="1" id="KW-0732">Signal</keyword>
<dbReference type="AlphaFoldDB" id="A0AAD7N006"/>
<evidence type="ECO:0008006" key="4">
    <source>
        <dbReference type="Google" id="ProtNLM"/>
    </source>
</evidence>
<evidence type="ECO:0000256" key="1">
    <source>
        <dbReference type="SAM" id="SignalP"/>
    </source>
</evidence>
<sequence length="389" mass="42970">MYRRHTAPLILLHVCTMWRDIASADSSLWAAMYFDFDTDYHRDAPATELQTFLESWALRAQSRPLSVDFCGDMVSRLGAARSAAPMMRLAPKVRKLALRIRGDMWEHYGESSDAISWPILESLAIQCYRSSSYIPDEHGPNYAFALAPGLRKIHLHRTSGLAVVAWKQLTVFYGDACSLQECTELLREAENLVECGLCIFGDNDGDFQPPRALTHMFLRNLTLFAPQEGVHIVVALLPLLTLPALHTFTLPDHKYDDNDADSFVDFLQRHSSHLVEMAVGRTSPRILAPLSALAALQVWDVDPSFAYNFAALLEDPGRERANARHVSADSARTIATPAQEVSGIKISDTDLVMNATLRGYQSPRLVAPTAAKHSKTDANGASCFGGAGV</sequence>
<feature type="chain" id="PRO_5042157197" description="F-box domain-containing protein" evidence="1">
    <location>
        <begin position="24"/>
        <end position="389"/>
    </location>
</feature>
<dbReference type="Proteomes" id="UP001215598">
    <property type="component" value="Unassembled WGS sequence"/>
</dbReference>
<dbReference type="EMBL" id="JARKIB010000105">
    <property type="protein sequence ID" value="KAJ7739886.1"/>
    <property type="molecule type" value="Genomic_DNA"/>
</dbReference>
<keyword evidence="3" id="KW-1185">Reference proteome</keyword>
<proteinExistence type="predicted"/>
<comment type="caution">
    <text evidence="2">The sequence shown here is derived from an EMBL/GenBank/DDBJ whole genome shotgun (WGS) entry which is preliminary data.</text>
</comment>
<evidence type="ECO:0000313" key="2">
    <source>
        <dbReference type="EMBL" id="KAJ7739886.1"/>
    </source>
</evidence>
<reference evidence="2" key="1">
    <citation type="submission" date="2023-03" db="EMBL/GenBank/DDBJ databases">
        <title>Massive genome expansion in bonnet fungi (Mycena s.s.) driven by repeated elements and novel gene families across ecological guilds.</title>
        <authorList>
            <consortium name="Lawrence Berkeley National Laboratory"/>
            <person name="Harder C.B."/>
            <person name="Miyauchi S."/>
            <person name="Viragh M."/>
            <person name="Kuo A."/>
            <person name="Thoen E."/>
            <person name="Andreopoulos B."/>
            <person name="Lu D."/>
            <person name="Skrede I."/>
            <person name="Drula E."/>
            <person name="Henrissat B."/>
            <person name="Morin E."/>
            <person name="Kohler A."/>
            <person name="Barry K."/>
            <person name="LaButti K."/>
            <person name="Morin E."/>
            <person name="Salamov A."/>
            <person name="Lipzen A."/>
            <person name="Mereny Z."/>
            <person name="Hegedus B."/>
            <person name="Baldrian P."/>
            <person name="Stursova M."/>
            <person name="Weitz H."/>
            <person name="Taylor A."/>
            <person name="Grigoriev I.V."/>
            <person name="Nagy L.G."/>
            <person name="Martin F."/>
            <person name="Kauserud H."/>
        </authorList>
    </citation>
    <scope>NUCLEOTIDE SEQUENCE</scope>
    <source>
        <strain evidence="2">CBHHK182m</strain>
    </source>
</reference>
<evidence type="ECO:0000313" key="3">
    <source>
        <dbReference type="Proteomes" id="UP001215598"/>
    </source>
</evidence>